<dbReference type="OrthoDB" id="9804158at2"/>
<dbReference type="Pfam" id="PF06059">
    <property type="entry name" value="DUF930"/>
    <property type="match status" value="1"/>
</dbReference>
<dbReference type="eggNOG" id="ENOG503302G">
    <property type="taxonomic scope" value="Bacteria"/>
</dbReference>
<evidence type="ECO:0000313" key="1">
    <source>
        <dbReference type="EMBL" id="GAK71210.1"/>
    </source>
</evidence>
<comment type="caution">
    <text evidence="1">The sequence shown here is derived from an EMBL/GenBank/DDBJ whole genome shotgun (WGS) entry which is preliminary data.</text>
</comment>
<protein>
    <recommendedName>
        <fullName evidence="3">DUF930 domain-containing protein</fullName>
    </recommendedName>
</protein>
<dbReference type="AlphaFoldDB" id="A0A081CX14"/>
<name>A0A081CX14_9HYPH</name>
<evidence type="ECO:0000313" key="2">
    <source>
        <dbReference type="Proteomes" id="UP000028701"/>
    </source>
</evidence>
<sequence length="125" mass="14272">MLSEDVLADHRSSQARDALRQLAPADQIEQLCNLEAMAQIGAWNKELQPDRIVAYAMADTKMSGNDFVAEGAAVHSEHDWYSLRFKCQLTSDRKKVVAFEFMLGASIPRNQWVEHNLPYEDEQFD</sequence>
<dbReference type="EMBL" id="BBJU01000015">
    <property type="protein sequence ID" value="GAK71210.1"/>
    <property type="molecule type" value="Genomic_DNA"/>
</dbReference>
<organism evidence="1 2">
    <name type="scientific">Agrobacterium rubi TR3 = NBRC 13261</name>
    <dbReference type="NCBI Taxonomy" id="1368415"/>
    <lineage>
        <taxon>Bacteria</taxon>
        <taxon>Pseudomonadati</taxon>
        <taxon>Pseudomonadota</taxon>
        <taxon>Alphaproteobacteria</taxon>
        <taxon>Hyphomicrobiales</taxon>
        <taxon>Rhizobiaceae</taxon>
        <taxon>Rhizobium/Agrobacterium group</taxon>
        <taxon>Agrobacterium</taxon>
    </lineage>
</organism>
<gene>
    <name evidence="1" type="ORF">RRU01S_15_01350</name>
</gene>
<dbReference type="InterPro" id="IPR009273">
    <property type="entry name" value="DUF930"/>
</dbReference>
<accession>A0A081CX14</accession>
<dbReference type="Proteomes" id="UP000028701">
    <property type="component" value="Unassembled WGS sequence"/>
</dbReference>
<evidence type="ECO:0008006" key="3">
    <source>
        <dbReference type="Google" id="ProtNLM"/>
    </source>
</evidence>
<proteinExistence type="predicted"/>
<reference evidence="1 2" key="1">
    <citation type="submission" date="2014-08" db="EMBL/GenBank/DDBJ databases">
        <title>Whole genome shotgun sequence of Rhizobium rubi NBRC 13261.</title>
        <authorList>
            <person name="Katano-Makiyama Y."/>
            <person name="Hosoyama A."/>
            <person name="Hashimoto M."/>
            <person name="Hosoyama Y."/>
            <person name="Noguchi M."/>
            <person name="Tsuchikane K."/>
            <person name="Uohara A."/>
            <person name="Ohji S."/>
            <person name="Ichikawa N."/>
            <person name="Kimura A."/>
            <person name="Yamazoe A."/>
            <person name="Fujita N."/>
        </authorList>
    </citation>
    <scope>NUCLEOTIDE SEQUENCE [LARGE SCALE GENOMIC DNA]</scope>
    <source>
        <strain evidence="1 2">NBRC 13261</strain>
    </source>
</reference>